<dbReference type="EMBL" id="CP067089">
    <property type="protein sequence ID" value="QQO08688.1"/>
    <property type="molecule type" value="Genomic_DNA"/>
</dbReference>
<sequence>MRKSTITETYASDIGKVWDMVTDNTNYSWRSDLERIDILDGGGTFIEYTKEGFFTEFTITCKEPCGRYEFTMKNKNFTGRWTGLFSSVESGGTRIEFTEVLYIKNPVMELLSYIAMPLKKIQRTYAADLRRALGEDIP</sequence>
<name>A0A7T8BAZ6_9SPIR</name>
<dbReference type="RefSeq" id="WP_215625994.1">
    <property type="nucleotide sequence ID" value="NZ_CP067089.2"/>
</dbReference>
<organism evidence="1 2">
    <name type="scientific">Breznakiella homolactica</name>
    <dbReference type="NCBI Taxonomy" id="2798577"/>
    <lineage>
        <taxon>Bacteria</taxon>
        <taxon>Pseudomonadati</taxon>
        <taxon>Spirochaetota</taxon>
        <taxon>Spirochaetia</taxon>
        <taxon>Spirochaetales</taxon>
        <taxon>Breznakiellaceae</taxon>
        <taxon>Breznakiella</taxon>
    </lineage>
</organism>
<accession>A0A7T8BAZ6</accession>
<reference evidence="1" key="1">
    <citation type="submission" date="2021-01" db="EMBL/GenBank/DDBJ databases">
        <title>Description of Breznakiella homolactica.</title>
        <authorList>
            <person name="Song Y."/>
            <person name="Brune A."/>
        </authorList>
    </citation>
    <scope>NUCLEOTIDE SEQUENCE</scope>
    <source>
        <strain evidence="1">RmG30</strain>
    </source>
</reference>
<dbReference type="InterPro" id="IPR023393">
    <property type="entry name" value="START-like_dom_sf"/>
</dbReference>
<dbReference type="AlphaFoldDB" id="A0A7T8BAZ6"/>
<protein>
    <submittedName>
        <fullName evidence="1">SRPBCC family protein</fullName>
    </submittedName>
</protein>
<keyword evidence="2" id="KW-1185">Reference proteome</keyword>
<dbReference type="CDD" id="cd07812">
    <property type="entry name" value="SRPBCC"/>
    <property type="match status" value="1"/>
</dbReference>
<evidence type="ECO:0000313" key="2">
    <source>
        <dbReference type="Proteomes" id="UP000595917"/>
    </source>
</evidence>
<proteinExistence type="predicted"/>
<dbReference type="SUPFAM" id="SSF55961">
    <property type="entry name" value="Bet v1-like"/>
    <property type="match status" value="1"/>
</dbReference>
<gene>
    <name evidence="1" type="ORF">JFL75_17425</name>
</gene>
<evidence type="ECO:0000313" key="1">
    <source>
        <dbReference type="EMBL" id="QQO08688.1"/>
    </source>
</evidence>
<dbReference type="KEGG" id="bhc:JFL75_17425"/>
<dbReference type="Gene3D" id="3.30.530.20">
    <property type="match status" value="1"/>
</dbReference>
<dbReference type="Proteomes" id="UP000595917">
    <property type="component" value="Chromosome"/>
</dbReference>